<proteinExistence type="evidence at transcript level"/>
<protein>
    <submittedName>
        <fullName evidence="3">Waprin 1</fullName>
    </submittedName>
</protein>
<dbReference type="Pfam" id="PF00095">
    <property type="entry name" value="WAP"/>
    <property type="match status" value="1"/>
</dbReference>
<keyword evidence="1" id="KW-0732">Signal</keyword>
<dbReference type="AlphaFoldDB" id="A0A348G5X8"/>
<dbReference type="PROSITE" id="PS51390">
    <property type="entry name" value="WAP"/>
    <property type="match status" value="1"/>
</dbReference>
<sequence>MNRNISLLTVVLVLLVASAYAQFYKSGNCPLKNSVSNCTPRCMSDSQCSLNQKCCPNKCGHTSCAESSAVSTGSGYKGSNQQDVYCNGVKCATYEKCQFDRNTRREKCTRA</sequence>
<reference evidence="3" key="1">
    <citation type="journal article" date="2017" name="Toxins">
        <title>Combined Venom Gland Transcriptomic and Venom Peptidomic Analysis of the Predatory Ant Odontomachus monticola.</title>
        <authorList>
            <person name="Kazuma K."/>
            <person name="Masuko K."/>
            <person name="Konno K."/>
            <person name="Inagaki H."/>
        </authorList>
    </citation>
    <scope>NUCLEOTIDE SEQUENCE</scope>
    <source>
        <tissue evidence="3">Venom gland and sac</tissue>
    </source>
</reference>
<dbReference type="SUPFAM" id="SSF57256">
    <property type="entry name" value="Elafin-like"/>
    <property type="match status" value="1"/>
</dbReference>
<name>A0A348G5X8_ODOMO</name>
<evidence type="ECO:0000313" key="3">
    <source>
        <dbReference type="EMBL" id="BBF97851.1"/>
    </source>
</evidence>
<feature type="chain" id="PRO_5016815336" evidence="1">
    <location>
        <begin position="22"/>
        <end position="111"/>
    </location>
</feature>
<evidence type="ECO:0000256" key="1">
    <source>
        <dbReference type="SAM" id="SignalP"/>
    </source>
</evidence>
<dbReference type="Gene3D" id="4.10.75.10">
    <property type="entry name" value="Elafin-like"/>
    <property type="match status" value="1"/>
</dbReference>
<dbReference type="InterPro" id="IPR008197">
    <property type="entry name" value="WAP_dom"/>
</dbReference>
<dbReference type="EMBL" id="FX985515">
    <property type="protein sequence ID" value="BBF97851.1"/>
    <property type="molecule type" value="mRNA"/>
</dbReference>
<dbReference type="GO" id="GO:0005576">
    <property type="term" value="C:extracellular region"/>
    <property type="evidence" value="ECO:0007669"/>
    <property type="project" value="InterPro"/>
</dbReference>
<feature type="signal peptide" evidence="1">
    <location>
        <begin position="1"/>
        <end position="21"/>
    </location>
</feature>
<feature type="domain" description="WAP" evidence="2">
    <location>
        <begin position="22"/>
        <end position="68"/>
    </location>
</feature>
<dbReference type="InterPro" id="IPR036645">
    <property type="entry name" value="Elafin-like_sf"/>
</dbReference>
<evidence type="ECO:0000259" key="2">
    <source>
        <dbReference type="PROSITE" id="PS51390"/>
    </source>
</evidence>
<dbReference type="SMART" id="SM00217">
    <property type="entry name" value="WAP"/>
    <property type="match status" value="1"/>
</dbReference>
<gene>
    <name evidence="3" type="primary">WAP1_OM</name>
</gene>
<organism evidence="3">
    <name type="scientific">Odontomachus monticola</name>
    <name type="common">Trap-jaw ant</name>
    <dbReference type="NCBI Taxonomy" id="613454"/>
    <lineage>
        <taxon>Eukaryota</taxon>
        <taxon>Metazoa</taxon>
        <taxon>Ecdysozoa</taxon>
        <taxon>Arthropoda</taxon>
        <taxon>Hexapoda</taxon>
        <taxon>Insecta</taxon>
        <taxon>Pterygota</taxon>
        <taxon>Neoptera</taxon>
        <taxon>Endopterygota</taxon>
        <taxon>Hymenoptera</taxon>
        <taxon>Apocrita</taxon>
        <taxon>Aculeata</taxon>
        <taxon>Formicoidea</taxon>
        <taxon>Formicidae</taxon>
        <taxon>Ponerinae</taxon>
        <taxon>Ponerini</taxon>
        <taxon>Odontomachus</taxon>
    </lineage>
</organism>
<dbReference type="GO" id="GO:0030414">
    <property type="term" value="F:peptidase inhibitor activity"/>
    <property type="evidence" value="ECO:0007669"/>
    <property type="project" value="InterPro"/>
</dbReference>
<accession>A0A348G5X8</accession>